<keyword evidence="1" id="KW-0805">Transcription regulation</keyword>
<sequence length="748" mass="85864">MGRKAWFYRQLLSYMPVFFIVISFVFFVFFQMLGEQSRQGAIQANETMIQQAMRSVDNSLKAIDQMLVQELLFNPDMSGFFNQEDQDNIYLNMQAVKAMKQFKVSNPLVDSMVLVRTQDEFVLSTSSSFRLQDYADYNFLQPYLTQVNSEAKWSALRNYREFSFNSMQQVVTLVRDAPFVTHGKGLIAVNIKVDAIHNMIQGMVNPEVSFIHVKDTWGRSVIAGTSGAENGELVSQAVSPYSGWVYEGGLTQGRVVGIVSQLYNVWFIIGLLMCMAGVAWIVFVTRRNYKPIEAIVSRISKYSQTKTSVLLHGGKQDEFAFIESALESLLEQASSFQQQHREDLLMRKAYLFQQLMEGQYPSHLEQWNEQREAMGLPDLSQSQIVNVIEIDKYPLFCEQYPQQDQYLIKFALKSVVQEIAAGQETMLWTEWTSASKLGVLAAAEDQDPNRHVATMLEQARQWVEEHLKLTITVGIGEKAERYTDIPESYEQARAALKFKMILGDNRIIHYAEVSGEDRGNAFDFLNLIRSMAQSFRLVNKDWQEKYSTLIHNIEQNMLDRDGVVNLADYMMYSLGREISCMAKEFQELWLTEGQPALRNALQSSDTLEELEQELGKALSALYDSILALMEGRNHADTIQKVRLFMEQNSSNPDLSLNYLSERFGMNWKTLSKLFREETGQKFVDYLIELRMNHARRLLEETLLPVQDIATEVGYSNAISFGRMFKKLMGMSPGDYREQAAIQQQKFGN</sequence>
<accession>A0A385TPG9</accession>
<dbReference type="GO" id="GO:0003700">
    <property type="term" value="F:DNA-binding transcription factor activity"/>
    <property type="evidence" value="ECO:0007669"/>
    <property type="project" value="InterPro"/>
</dbReference>
<dbReference type="InterPro" id="IPR041522">
    <property type="entry name" value="CdaR_GGDEF"/>
</dbReference>
<keyword evidence="4" id="KW-0472">Membrane</keyword>
<dbReference type="Gene3D" id="1.10.10.60">
    <property type="entry name" value="Homeodomain-like"/>
    <property type="match status" value="2"/>
</dbReference>
<evidence type="ECO:0000259" key="5">
    <source>
        <dbReference type="PROSITE" id="PS01124"/>
    </source>
</evidence>
<dbReference type="AlphaFoldDB" id="A0A385TPG9"/>
<dbReference type="RefSeq" id="WP_119847068.1">
    <property type="nucleotide sequence ID" value="NZ_CP032412.1"/>
</dbReference>
<feature type="domain" description="HTH araC/xylS-type" evidence="5">
    <location>
        <begin position="639"/>
        <end position="738"/>
    </location>
</feature>
<feature type="transmembrane region" description="Helical" evidence="4">
    <location>
        <begin position="12"/>
        <end position="33"/>
    </location>
</feature>
<proteinExistence type="predicted"/>
<evidence type="ECO:0000313" key="6">
    <source>
        <dbReference type="EMBL" id="AYB43015.1"/>
    </source>
</evidence>
<evidence type="ECO:0000256" key="4">
    <source>
        <dbReference type="SAM" id="Phobius"/>
    </source>
</evidence>
<dbReference type="EMBL" id="CP032412">
    <property type="protein sequence ID" value="AYB43015.1"/>
    <property type="molecule type" value="Genomic_DNA"/>
</dbReference>
<dbReference type="GO" id="GO:0043565">
    <property type="term" value="F:sequence-specific DNA binding"/>
    <property type="evidence" value="ECO:0007669"/>
    <property type="project" value="InterPro"/>
</dbReference>
<organism evidence="6 7">
    <name type="scientific">Paenibacillus lautus</name>
    <name type="common">Bacillus lautus</name>
    <dbReference type="NCBI Taxonomy" id="1401"/>
    <lineage>
        <taxon>Bacteria</taxon>
        <taxon>Bacillati</taxon>
        <taxon>Bacillota</taxon>
        <taxon>Bacilli</taxon>
        <taxon>Bacillales</taxon>
        <taxon>Paenibacillaceae</taxon>
        <taxon>Paenibacillus</taxon>
    </lineage>
</organism>
<dbReference type="PROSITE" id="PS01124">
    <property type="entry name" value="HTH_ARAC_FAMILY_2"/>
    <property type="match status" value="1"/>
</dbReference>
<evidence type="ECO:0000256" key="1">
    <source>
        <dbReference type="ARBA" id="ARBA00023015"/>
    </source>
</evidence>
<keyword evidence="4" id="KW-1133">Transmembrane helix</keyword>
<keyword evidence="4" id="KW-0812">Transmembrane</keyword>
<dbReference type="Pfam" id="PF12833">
    <property type="entry name" value="HTH_18"/>
    <property type="match status" value="1"/>
</dbReference>
<dbReference type="PANTHER" id="PTHR43280">
    <property type="entry name" value="ARAC-FAMILY TRANSCRIPTIONAL REGULATOR"/>
    <property type="match status" value="1"/>
</dbReference>
<feature type="transmembrane region" description="Helical" evidence="4">
    <location>
        <begin position="263"/>
        <end position="283"/>
    </location>
</feature>
<dbReference type="SUPFAM" id="SSF46689">
    <property type="entry name" value="Homeodomain-like"/>
    <property type="match status" value="1"/>
</dbReference>
<dbReference type="InterPro" id="IPR009057">
    <property type="entry name" value="Homeodomain-like_sf"/>
</dbReference>
<dbReference type="Pfam" id="PF17853">
    <property type="entry name" value="GGDEF_2"/>
    <property type="match status" value="1"/>
</dbReference>
<reference evidence="6 7" key="1">
    <citation type="submission" date="2018-09" db="EMBL/GenBank/DDBJ databases">
        <title>Genome Sequence of Paenibacillus lautus Strain E7593-69, Azo Dye-Degrading Bacteria, Isolated from Commercial Tattoo Inks.</title>
        <authorList>
            <person name="Nho S.W."/>
            <person name="Kim S.-J."/>
            <person name="Kweon O."/>
            <person name="Cerniglia C.E."/>
        </authorList>
    </citation>
    <scope>NUCLEOTIDE SEQUENCE [LARGE SCALE GENOMIC DNA]</scope>
    <source>
        <strain evidence="6 7">E7593-69</strain>
    </source>
</reference>
<dbReference type="PANTHER" id="PTHR43280:SF10">
    <property type="entry name" value="REGULATORY PROTEIN POCR"/>
    <property type="match status" value="1"/>
</dbReference>
<dbReference type="Proteomes" id="UP000266552">
    <property type="component" value="Chromosome"/>
</dbReference>
<keyword evidence="2" id="KW-0238">DNA-binding</keyword>
<keyword evidence="3" id="KW-0804">Transcription</keyword>
<dbReference type="PRINTS" id="PR00032">
    <property type="entry name" value="HTHARAC"/>
</dbReference>
<name>A0A385TPG9_PAELA</name>
<dbReference type="InterPro" id="IPR020449">
    <property type="entry name" value="Tscrpt_reg_AraC-type_HTH"/>
</dbReference>
<gene>
    <name evidence="6" type="ORF">D5F53_06830</name>
</gene>
<protein>
    <submittedName>
        <fullName evidence="6">AraC family transcriptional regulator</fullName>
    </submittedName>
</protein>
<keyword evidence="7" id="KW-1185">Reference proteome</keyword>
<evidence type="ECO:0000256" key="2">
    <source>
        <dbReference type="ARBA" id="ARBA00023125"/>
    </source>
</evidence>
<dbReference type="PROSITE" id="PS00041">
    <property type="entry name" value="HTH_ARAC_FAMILY_1"/>
    <property type="match status" value="1"/>
</dbReference>
<dbReference type="InterPro" id="IPR018062">
    <property type="entry name" value="HTH_AraC-typ_CS"/>
</dbReference>
<dbReference type="KEGG" id="plw:D5F53_06830"/>
<evidence type="ECO:0000313" key="7">
    <source>
        <dbReference type="Proteomes" id="UP000266552"/>
    </source>
</evidence>
<dbReference type="InterPro" id="IPR018060">
    <property type="entry name" value="HTH_AraC"/>
</dbReference>
<evidence type="ECO:0000256" key="3">
    <source>
        <dbReference type="ARBA" id="ARBA00023163"/>
    </source>
</evidence>
<dbReference type="SMART" id="SM00342">
    <property type="entry name" value="HTH_ARAC"/>
    <property type="match status" value="1"/>
</dbReference>